<evidence type="ECO:0000256" key="1">
    <source>
        <dbReference type="SAM" id="SignalP"/>
    </source>
</evidence>
<organism evidence="3 4">
    <name type="scientific">Paraburkholderia ribeironis</name>
    <dbReference type="NCBI Taxonomy" id="1247936"/>
    <lineage>
        <taxon>Bacteria</taxon>
        <taxon>Pseudomonadati</taxon>
        <taxon>Pseudomonadota</taxon>
        <taxon>Betaproteobacteria</taxon>
        <taxon>Burkholderiales</taxon>
        <taxon>Burkholderiaceae</taxon>
        <taxon>Paraburkholderia</taxon>
    </lineage>
</organism>
<dbReference type="AlphaFoldDB" id="A0A1N7SBB1"/>
<keyword evidence="1" id="KW-0732">Signal</keyword>
<protein>
    <submittedName>
        <fullName evidence="3">Transport-associated protein</fullName>
    </submittedName>
</protein>
<reference evidence="3 4" key="1">
    <citation type="submission" date="2016-12" db="EMBL/GenBank/DDBJ databases">
        <authorList>
            <person name="Song W.-J."/>
            <person name="Kurnit D.M."/>
        </authorList>
    </citation>
    <scope>NUCLEOTIDE SEQUENCE [LARGE SCALE GENOMIC DNA]</scope>
    <source>
        <strain evidence="3 4">STM7296</strain>
    </source>
</reference>
<dbReference type="PANTHER" id="PTHR34606:SF15">
    <property type="entry name" value="BON DOMAIN-CONTAINING PROTEIN"/>
    <property type="match status" value="1"/>
</dbReference>
<feature type="chain" id="PRO_5012839994" evidence="1">
    <location>
        <begin position="28"/>
        <end position="136"/>
    </location>
</feature>
<proteinExistence type="predicted"/>
<dbReference type="OrthoDB" id="870892at2"/>
<sequence>MNKNSANRIIDAMLVAAIASCATYANAQTGVSAPADAAGQMEAVSTSPPGTKPDTSIIRDVRRALRRVPEMDDSEIHIRASHGVVTLTGWVPETWQISRAGNAARSVLGVRAVTNRLKVRKKDVTTIEPRFATSIG</sequence>
<evidence type="ECO:0000259" key="2">
    <source>
        <dbReference type="PROSITE" id="PS50914"/>
    </source>
</evidence>
<dbReference type="EMBL" id="CYGX02000048">
    <property type="protein sequence ID" value="SIT44613.1"/>
    <property type="molecule type" value="Genomic_DNA"/>
</dbReference>
<dbReference type="InterPro" id="IPR007055">
    <property type="entry name" value="BON_dom"/>
</dbReference>
<dbReference type="PANTHER" id="PTHR34606">
    <property type="entry name" value="BON DOMAIN-CONTAINING PROTEIN"/>
    <property type="match status" value="1"/>
</dbReference>
<dbReference type="Pfam" id="PF04972">
    <property type="entry name" value="BON"/>
    <property type="match status" value="1"/>
</dbReference>
<gene>
    <name evidence="3" type="ORF">BN2475_480038</name>
</gene>
<dbReference type="Proteomes" id="UP000187012">
    <property type="component" value="Unassembled WGS sequence"/>
</dbReference>
<feature type="domain" description="BON" evidence="2">
    <location>
        <begin position="53"/>
        <end position="121"/>
    </location>
</feature>
<accession>A0A1N7SBB1</accession>
<name>A0A1N7SBB1_9BURK</name>
<dbReference type="PROSITE" id="PS50914">
    <property type="entry name" value="BON"/>
    <property type="match status" value="1"/>
</dbReference>
<evidence type="ECO:0000313" key="4">
    <source>
        <dbReference type="Proteomes" id="UP000187012"/>
    </source>
</evidence>
<dbReference type="InterPro" id="IPR051686">
    <property type="entry name" value="Lipoprotein_DolP"/>
</dbReference>
<keyword evidence="4" id="KW-1185">Reference proteome</keyword>
<feature type="signal peptide" evidence="1">
    <location>
        <begin position="1"/>
        <end position="27"/>
    </location>
</feature>
<dbReference type="STRING" id="1247936.BN2475_480038"/>
<evidence type="ECO:0000313" key="3">
    <source>
        <dbReference type="EMBL" id="SIT44613.1"/>
    </source>
</evidence>
<dbReference type="Gene3D" id="3.30.1340.30">
    <property type="match status" value="1"/>
</dbReference>
<dbReference type="RefSeq" id="WP_094781616.1">
    <property type="nucleotide sequence ID" value="NZ_CYGX02000048.1"/>
</dbReference>